<dbReference type="EMBL" id="JAVXUO010002440">
    <property type="protein sequence ID" value="KAK2973203.1"/>
    <property type="molecule type" value="Genomic_DNA"/>
</dbReference>
<dbReference type="Pfam" id="PF12854">
    <property type="entry name" value="PPR_1"/>
    <property type="match status" value="1"/>
</dbReference>
<dbReference type="AlphaFoldDB" id="A0AA88QND7"/>
<dbReference type="Gene3D" id="1.25.40.10">
    <property type="entry name" value="Tetratricopeptide repeat domain"/>
    <property type="match status" value="4"/>
</dbReference>
<proteinExistence type="predicted"/>
<feature type="repeat" description="PPR" evidence="2">
    <location>
        <begin position="362"/>
        <end position="392"/>
    </location>
</feature>
<dbReference type="Pfam" id="PF20431">
    <property type="entry name" value="E_motif"/>
    <property type="match status" value="1"/>
</dbReference>
<feature type="repeat" description="PPR" evidence="2">
    <location>
        <begin position="260"/>
        <end position="290"/>
    </location>
</feature>
<dbReference type="FunFam" id="1.25.40.10:FF:000348">
    <property type="entry name" value="Pentatricopeptide repeat-containing protein chloroplastic"/>
    <property type="match status" value="1"/>
</dbReference>
<keyword evidence="1" id="KW-0677">Repeat</keyword>
<keyword evidence="4" id="KW-1185">Reference proteome</keyword>
<dbReference type="PANTHER" id="PTHR47926:SF387">
    <property type="entry name" value="PENTATRICOPEPTIDE REPEAT-CONTAINING PROTEIN"/>
    <property type="match status" value="1"/>
</dbReference>
<evidence type="ECO:0000313" key="3">
    <source>
        <dbReference type="EMBL" id="KAK2973203.1"/>
    </source>
</evidence>
<feature type="repeat" description="PPR" evidence="2">
    <location>
        <begin position="393"/>
        <end position="427"/>
    </location>
</feature>
<dbReference type="FunFam" id="1.25.40.10:FF:000184">
    <property type="entry name" value="Pentatricopeptide repeat-containing protein, chloroplastic"/>
    <property type="match status" value="1"/>
</dbReference>
<feature type="repeat" description="PPR" evidence="2">
    <location>
        <begin position="58"/>
        <end position="92"/>
    </location>
</feature>
<dbReference type="GO" id="GO:0009451">
    <property type="term" value="P:RNA modification"/>
    <property type="evidence" value="ECO:0007669"/>
    <property type="project" value="InterPro"/>
</dbReference>
<evidence type="ECO:0000256" key="1">
    <source>
        <dbReference type="ARBA" id="ARBA00022737"/>
    </source>
</evidence>
<dbReference type="InterPro" id="IPR002885">
    <property type="entry name" value="PPR_rpt"/>
</dbReference>
<gene>
    <name evidence="3" type="ORF">RJ640_024490</name>
</gene>
<dbReference type="Pfam" id="PF01535">
    <property type="entry name" value="PPR"/>
    <property type="match status" value="1"/>
</dbReference>
<reference evidence="3" key="1">
    <citation type="submission" date="2022-12" db="EMBL/GenBank/DDBJ databases">
        <title>Draft genome assemblies for two species of Escallonia (Escalloniales).</title>
        <authorList>
            <person name="Chanderbali A."/>
            <person name="Dervinis C."/>
            <person name="Anghel I."/>
            <person name="Soltis D."/>
            <person name="Soltis P."/>
            <person name="Zapata F."/>
        </authorList>
    </citation>
    <scope>NUCLEOTIDE SEQUENCE</scope>
    <source>
        <strain evidence="3">UCBG92.1500</strain>
        <tissue evidence="3">Leaf</tissue>
    </source>
</reference>
<dbReference type="GO" id="GO:0003723">
    <property type="term" value="F:RNA binding"/>
    <property type="evidence" value="ECO:0007669"/>
    <property type="project" value="InterPro"/>
</dbReference>
<name>A0AA88QND7_9ASTE</name>
<comment type="caution">
    <text evidence="3">The sequence shown here is derived from an EMBL/GenBank/DDBJ whole genome shotgun (WGS) entry which is preliminary data.</text>
</comment>
<dbReference type="InterPro" id="IPR046848">
    <property type="entry name" value="E_motif"/>
</dbReference>
<dbReference type="NCBIfam" id="TIGR00756">
    <property type="entry name" value="PPR"/>
    <property type="match status" value="6"/>
</dbReference>
<sequence>MESCNSMSHLKQVQAHMMRIGLIFHLFPISRIISFCALSDAGSIHHANALFTQITVPNTYIWNTMIRGYSKNQNPVMGLSFFRKMVEEGVEMDSRSFVFALKACEMLGAVGVGGLVHGLVWKLGFACDLLVENGLVHFYDVCGCLSFARHVFDEMSVRDVVSWTAMINGYVKNSMADEGLKVFYLMVSSSVEPNEVTMIAVLSACSHKGDLNLGKSIHEYVEIKRVNYSLNLKNAMLDMYVKCGCLITAREIFEKMETRDVFTWTTMINGFAKNGELDLARKYFDEMPLRNVVSWNAMIAGYSQNNQPKEALELFHRMEKARVVPIESTLVCVLSACSQLGCLDLGRWIHFYYVEQKRIRLSAILGNAFIDMYAKCGSINEAAHLFDEMQERDLVSWNSMIVACASHGLAEKALILFEQMKNMKYKPDDITFVGVLSACSHGGLLTQGREYFRNMEGTFGLKPKVEHYACMVDLLGRIGLLKEAYELIKEMPMQPDKAAWGALLNACRIYSNVELGKLAAEKLLTLDPTDSGIYAILASLCANKREWGDVRTVRSMMRERRIIKTPGRSSIEVEGEFHEFLAADESHLQSKGIYKVLNDIFYLSKLEDYASDATQSVHLHDGSLDVDCMVYT</sequence>
<evidence type="ECO:0000313" key="4">
    <source>
        <dbReference type="Proteomes" id="UP001187471"/>
    </source>
</evidence>
<feature type="repeat" description="PPR" evidence="2">
    <location>
        <begin position="159"/>
        <end position="193"/>
    </location>
</feature>
<dbReference type="PANTHER" id="PTHR47926">
    <property type="entry name" value="PENTATRICOPEPTIDE REPEAT-CONTAINING PROTEIN"/>
    <property type="match status" value="1"/>
</dbReference>
<dbReference type="InterPro" id="IPR011990">
    <property type="entry name" value="TPR-like_helical_dom_sf"/>
</dbReference>
<dbReference type="Proteomes" id="UP001187471">
    <property type="component" value="Unassembled WGS sequence"/>
</dbReference>
<evidence type="ECO:0000256" key="2">
    <source>
        <dbReference type="PROSITE-ProRule" id="PRU00708"/>
    </source>
</evidence>
<accession>A0AA88QND7</accession>
<dbReference type="PROSITE" id="PS51375">
    <property type="entry name" value="PPR"/>
    <property type="match status" value="6"/>
</dbReference>
<protein>
    <recommendedName>
        <fullName evidence="5">Pentatricopeptide repeat-containing protein At2g22410, mitochondrial-like</fullName>
    </recommendedName>
</protein>
<dbReference type="Pfam" id="PF13041">
    <property type="entry name" value="PPR_2"/>
    <property type="match status" value="4"/>
</dbReference>
<dbReference type="FunFam" id="1.25.40.10:FF:000427">
    <property type="entry name" value="Pentatricopeptide repeat-containing protein chloroplastic"/>
    <property type="match status" value="1"/>
</dbReference>
<evidence type="ECO:0008006" key="5">
    <source>
        <dbReference type="Google" id="ProtNLM"/>
    </source>
</evidence>
<dbReference type="InterPro" id="IPR046960">
    <property type="entry name" value="PPR_At4g14850-like_plant"/>
</dbReference>
<feature type="repeat" description="PPR" evidence="2">
    <location>
        <begin position="291"/>
        <end position="325"/>
    </location>
</feature>
<organism evidence="3 4">
    <name type="scientific">Escallonia rubra</name>
    <dbReference type="NCBI Taxonomy" id="112253"/>
    <lineage>
        <taxon>Eukaryota</taxon>
        <taxon>Viridiplantae</taxon>
        <taxon>Streptophyta</taxon>
        <taxon>Embryophyta</taxon>
        <taxon>Tracheophyta</taxon>
        <taxon>Spermatophyta</taxon>
        <taxon>Magnoliopsida</taxon>
        <taxon>eudicotyledons</taxon>
        <taxon>Gunneridae</taxon>
        <taxon>Pentapetalae</taxon>
        <taxon>asterids</taxon>
        <taxon>campanulids</taxon>
        <taxon>Escalloniales</taxon>
        <taxon>Escalloniaceae</taxon>
        <taxon>Escallonia</taxon>
    </lineage>
</organism>